<dbReference type="PANTHER" id="PTHR42699:SF1">
    <property type="entry name" value="CYSTATHIONINE GAMMA-SYNTHASE-RELATED"/>
    <property type="match status" value="1"/>
</dbReference>
<dbReference type="InterPro" id="IPR015422">
    <property type="entry name" value="PyrdxlP-dep_Trfase_small"/>
</dbReference>
<dbReference type="Pfam" id="PF01053">
    <property type="entry name" value="Cys_Met_Meta_PP"/>
    <property type="match status" value="1"/>
</dbReference>
<protein>
    <recommendedName>
        <fullName evidence="6">Cystathionine gamma-synthase</fullName>
    </recommendedName>
</protein>
<keyword evidence="5" id="KW-1185">Reference proteome</keyword>
<evidence type="ECO:0000256" key="2">
    <source>
        <dbReference type="ARBA" id="ARBA00022898"/>
    </source>
</evidence>
<dbReference type="Gene3D" id="3.90.1150.10">
    <property type="entry name" value="Aspartate Aminotransferase, domain 1"/>
    <property type="match status" value="1"/>
</dbReference>
<accession>A0AAD9SPB1</accession>
<dbReference type="Proteomes" id="UP001265746">
    <property type="component" value="Unassembled WGS sequence"/>
</dbReference>
<comment type="similarity">
    <text evidence="3">Belongs to the trans-sulfuration enzymes family.</text>
</comment>
<dbReference type="InterPro" id="IPR000277">
    <property type="entry name" value="Cys/Met-Metab_PyrdxlP-dep_enz"/>
</dbReference>
<proteinExistence type="inferred from homology"/>
<dbReference type="Gene3D" id="3.40.640.10">
    <property type="entry name" value="Type I PLP-dependent aspartate aminotransferase-like (Major domain)"/>
    <property type="match status" value="1"/>
</dbReference>
<evidence type="ECO:0000256" key="3">
    <source>
        <dbReference type="RuleBase" id="RU362118"/>
    </source>
</evidence>
<evidence type="ECO:0008006" key="6">
    <source>
        <dbReference type="Google" id="ProtNLM"/>
    </source>
</evidence>
<evidence type="ECO:0000313" key="4">
    <source>
        <dbReference type="EMBL" id="KAK2613468.1"/>
    </source>
</evidence>
<comment type="cofactor">
    <cofactor evidence="1 3">
        <name>pyridoxal 5'-phosphate</name>
        <dbReference type="ChEBI" id="CHEBI:597326"/>
    </cofactor>
</comment>
<sequence length="515" mass="57501">MVSSIAAGSSSLCYIAHTWVEGLIEKITKLCGLGPDEYTCFLFPRLQVAQACVTYITSPNRTDGKETVVPSTVSIRAFGSSTINYGKLHVFAVIFPVRSLGHVMPWWSDTGVGISSRFAEDVLNNPAALQEVSLSTASECKGQLETPHQVLRERIAYLVERSPVTTREKQVQPSDVYLFQSGMAAIYNAHHHLQRLAKSSECKSVILGVSFYETRHVLKKYGTGLEFFPTGADVHALEKFLRNEKAQGRPVLSLWTEYPSNPLLFTPNLIHLRRLADELGFVLVVDDTIGGFCNIDVLPVADIIVTSLSKTFSGYADVLGGSVILNPSSRLYENIKHQFNQEYVNDLYIRDAEALRHNSEDYLHRSTITNSNAKMVTDWLYKRSKDERSSIRNVFYPSIPHTGGQGNYQIFMRPPTVSFTPGYGCLFSIEFKSQESAVAFYDNLHVYHGPHLGAHRTLALGYTYLIYGAEEELKMADLGLSPAQIRVSVGMEDADTLLHIFKYAIMKADQSEKSK</sequence>
<dbReference type="InterPro" id="IPR015424">
    <property type="entry name" value="PyrdxlP-dep_Trfase"/>
</dbReference>
<dbReference type="EMBL" id="JAUJFL010000001">
    <property type="protein sequence ID" value="KAK2613468.1"/>
    <property type="molecule type" value="Genomic_DNA"/>
</dbReference>
<name>A0AAD9SPB1_PHOAM</name>
<keyword evidence="2 3" id="KW-0663">Pyridoxal phosphate</keyword>
<dbReference type="AlphaFoldDB" id="A0AAD9SPB1"/>
<dbReference type="InterPro" id="IPR051750">
    <property type="entry name" value="Trans-sulfuration_enzymes"/>
</dbReference>
<dbReference type="InterPro" id="IPR015421">
    <property type="entry name" value="PyrdxlP-dep_Trfase_major"/>
</dbReference>
<evidence type="ECO:0000256" key="1">
    <source>
        <dbReference type="ARBA" id="ARBA00001933"/>
    </source>
</evidence>
<dbReference type="GO" id="GO:0019346">
    <property type="term" value="P:transsulfuration"/>
    <property type="evidence" value="ECO:0007669"/>
    <property type="project" value="InterPro"/>
</dbReference>
<dbReference type="GO" id="GO:0003962">
    <property type="term" value="F:cystathionine gamma-synthase activity"/>
    <property type="evidence" value="ECO:0007669"/>
    <property type="project" value="TreeGrafter"/>
</dbReference>
<comment type="caution">
    <text evidence="4">The sequence shown here is derived from an EMBL/GenBank/DDBJ whole genome shotgun (WGS) entry which is preliminary data.</text>
</comment>
<gene>
    <name evidence="4" type="ORF">N8I77_000381</name>
</gene>
<evidence type="ECO:0000313" key="5">
    <source>
        <dbReference type="Proteomes" id="UP001265746"/>
    </source>
</evidence>
<dbReference type="PANTHER" id="PTHR42699">
    <property type="match status" value="1"/>
</dbReference>
<reference evidence="4" key="1">
    <citation type="submission" date="2023-06" db="EMBL/GenBank/DDBJ databases">
        <authorList>
            <person name="Noh H."/>
        </authorList>
    </citation>
    <scope>NUCLEOTIDE SEQUENCE</scope>
    <source>
        <strain evidence="4">DUCC20226</strain>
    </source>
</reference>
<organism evidence="4 5">
    <name type="scientific">Phomopsis amygdali</name>
    <name type="common">Fusicoccum amygdali</name>
    <dbReference type="NCBI Taxonomy" id="1214568"/>
    <lineage>
        <taxon>Eukaryota</taxon>
        <taxon>Fungi</taxon>
        <taxon>Dikarya</taxon>
        <taxon>Ascomycota</taxon>
        <taxon>Pezizomycotina</taxon>
        <taxon>Sordariomycetes</taxon>
        <taxon>Sordariomycetidae</taxon>
        <taxon>Diaporthales</taxon>
        <taxon>Diaporthaceae</taxon>
        <taxon>Diaporthe</taxon>
    </lineage>
</organism>
<dbReference type="SUPFAM" id="SSF53383">
    <property type="entry name" value="PLP-dependent transferases"/>
    <property type="match status" value="1"/>
</dbReference>
<dbReference type="GO" id="GO:0030170">
    <property type="term" value="F:pyridoxal phosphate binding"/>
    <property type="evidence" value="ECO:0007669"/>
    <property type="project" value="InterPro"/>
</dbReference>